<dbReference type="Proteomes" id="UP001163223">
    <property type="component" value="Chromosome"/>
</dbReference>
<name>A0ACD4NL38_9HYPH</name>
<sequence length="74" mass="8069">MTSPAFYLTLYLAIGLWIALTEHRGCRSFTTTSRKRALANIAVMTVGWLPFGAFLAIVIAVAAFVDFSEEEAGL</sequence>
<accession>A0ACD4NL38</accession>
<evidence type="ECO:0000313" key="2">
    <source>
        <dbReference type="Proteomes" id="UP001163223"/>
    </source>
</evidence>
<reference evidence="1" key="1">
    <citation type="submission" date="2022-11" db="EMBL/GenBank/DDBJ databases">
        <title>beta-Carotene-producing bacterium, Jeongeuplla avenae sp. nov., alleviates the salt stress of Arabidopsis seedlings.</title>
        <authorList>
            <person name="Jiang L."/>
            <person name="Lee J."/>
        </authorList>
    </citation>
    <scope>NUCLEOTIDE SEQUENCE</scope>
    <source>
        <strain evidence="1">DY_R2A_6</strain>
    </source>
</reference>
<keyword evidence="2" id="KW-1185">Reference proteome</keyword>
<gene>
    <name evidence="1" type="ORF">OXU80_22495</name>
</gene>
<dbReference type="EMBL" id="CP113520">
    <property type="protein sequence ID" value="WAJ27585.1"/>
    <property type="molecule type" value="Genomic_DNA"/>
</dbReference>
<proteinExistence type="predicted"/>
<organism evidence="1 2">
    <name type="scientific">Antarcticirhabdus aurantiaca</name>
    <dbReference type="NCBI Taxonomy" id="2606717"/>
    <lineage>
        <taxon>Bacteria</taxon>
        <taxon>Pseudomonadati</taxon>
        <taxon>Pseudomonadota</taxon>
        <taxon>Alphaproteobacteria</taxon>
        <taxon>Hyphomicrobiales</taxon>
        <taxon>Aurantimonadaceae</taxon>
        <taxon>Antarcticirhabdus</taxon>
    </lineage>
</organism>
<protein>
    <submittedName>
        <fullName evidence="1">Uncharacterized protein</fullName>
    </submittedName>
</protein>
<evidence type="ECO:0000313" key="1">
    <source>
        <dbReference type="EMBL" id="WAJ27585.1"/>
    </source>
</evidence>